<evidence type="ECO:0000259" key="1">
    <source>
        <dbReference type="Pfam" id="PF00291"/>
    </source>
</evidence>
<dbReference type="SUPFAM" id="SSF53686">
    <property type="entry name" value="Tryptophan synthase beta subunit-like PLP-dependent enzymes"/>
    <property type="match status" value="1"/>
</dbReference>
<organism evidence="2 3">
    <name type="scientific">Aureobasidium pullulans</name>
    <name type="common">Black yeast</name>
    <name type="synonym">Pullularia pullulans</name>
    <dbReference type="NCBI Taxonomy" id="5580"/>
    <lineage>
        <taxon>Eukaryota</taxon>
        <taxon>Fungi</taxon>
        <taxon>Dikarya</taxon>
        <taxon>Ascomycota</taxon>
        <taxon>Pezizomycotina</taxon>
        <taxon>Dothideomycetes</taxon>
        <taxon>Dothideomycetidae</taxon>
        <taxon>Dothideales</taxon>
        <taxon>Saccotheciaceae</taxon>
        <taxon>Aureobasidium</taxon>
    </lineage>
</organism>
<dbReference type="InterPro" id="IPR036052">
    <property type="entry name" value="TrpB-like_PALP_sf"/>
</dbReference>
<sequence>MLTINIPHHDYLCSIMTAQTPLRNVLDAIGNTPIVELTKVVPANSARVLVKLESLNPTGSYKDRMAKSVIEEAEKRGTLKTGMTVVEATGGSTGSALAFICAVKGYNFTVVSSNAYAEEKLKTMAAFGADVVIVHSPSGKVTKDLIPAMQAKAAEISNQEGHWNADQFSNPDVLIGYQGMGEELLAQIPEGIDAFCGAVGGAGMTMGVATVLKGAGRQCHITLLEPASSPAITKGYGGQHSVEGVGIGFLPKVLDKALYDDAMAIEEDEAMVMCRRLAREEGILAGTSTGLNVVAALQIAQRLGPGKVVVTVACDTGLKYVRGPLYDTDN</sequence>
<proteinExistence type="predicted"/>
<evidence type="ECO:0000313" key="2">
    <source>
        <dbReference type="EMBL" id="THV74525.1"/>
    </source>
</evidence>
<dbReference type="CDD" id="cd01561">
    <property type="entry name" value="CBS_like"/>
    <property type="match status" value="1"/>
</dbReference>
<dbReference type="PANTHER" id="PTHR10314">
    <property type="entry name" value="CYSTATHIONINE BETA-SYNTHASE"/>
    <property type="match status" value="1"/>
</dbReference>
<reference evidence="2 3" key="1">
    <citation type="submission" date="2018-10" db="EMBL/GenBank/DDBJ databases">
        <title>Fifty Aureobasidium pullulans genomes reveal a recombining polyextremotolerant generalist.</title>
        <authorList>
            <person name="Gostincar C."/>
            <person name="Turk M."/>
            <person name="Zajc J."/>
            <person name="Gunde-Cimerman N."/>
        </authorList>
    </citation>
    <scope>NUCLEOTIDE SEQUENCE [LARGE SCALE GENOMIC DNA]</scope>
    <source>
        <strain evidence="2 3">EXF-11900</strain>
    </source>
</reference>
<gene>
    <name evidence="2" type="ORF">D6D28_02494</name>
</gene>
<protein>
    <submittedName>
        <fullName evidence="2">Pyridoxal phosphate-dependent enzyme, beta subunit</fullName>
    </submittedName>
</protein>
<dbReference type="InterPro" id="IPR001926">
    <property type="entry name" value="TrpB-like_PALP"/>
</dbReference>
<accession>A0A4S8SUH7</accession>
<evidence type="ECO:0000313" key="3">
    <source>
        <dbReference type="Proteomes" id="UP000304951"/>
    </source>
</evidence>
<feature type="domain" description="Tryptophan synthase beta chain-like PALP" evidence="1">
    <location>
        <begin position="26"/>
        <end position="315"/>
    </location>
</feature>
<dbReference type="EMBL" id="QZAF01000060">
    <property type="protein sequence ID" value="THV74525.1"/>
    <property type="molecule type" value="Genomic_DNA"/>
</dbReference>
<name>A0A4S8SUH7_AURPU</name>
<dbReference type="InterPro" id="IPR050214">
    <property type="entry name" value="Cys_Synth/Cystath_Beta-Synth"/>
</dbReference>
<comment type="caution">
    <text evidence="2">The sequence shown here is derived from an EMBL/GenBank/DDBJ whole genome shotgun (WGS) entry which is preliminary data.</text>
</comment>
<dbReference type="Gene3D" id="3.40.50.1100">
    <property type="match status" value="2"/>
</dbReference>
<dbReference type="Pfam" id="PF00291">
    <property type="entry name" value="PALP"/>
    <property type="match status" value="1"/>
</dbReference>
<dbReference type="AlphaFoldDB" id="A0A4S8SUH7"/>
<dbReference type="Proteomes" id="UP000304951">
    <property type="component" value="Unassembled WGS sequence"/>
</dbReference>